<keyword evidence="3" id="KW-1185">Reference proteome</keyword>
<reference evidence="2 3" key="1">
    <citation type="submission" date="2023-02" db="EMBL/GenBank/DDBJ databases">
        <title>LHISI_Scaffold_Assembly.</title>
        <authorList>
            <person name="Stuart O.P."/>
            <person name="Cleave R."/>
            <person name="Magrath M.J.L."/>
            <person name="Mikheyev A.S."/>
        </authorList>
    </citation>
    <scope>NUCLEOTIDE SEQUENCE [LARGE SCALE GENOMIC DNA]</scope>
    <source>
        <strain evidence="2">Daus_M_001</strain>
        <tissue evidence="2">Leg muscle</tissue>
    </source>
</reference>
<accession>A0ABQ9GX36</accession>
<evidence type="ECO:0000256" key="1">
    <source>
        <dbReference type="SAM" id="MobiDB-lite"/>
    </source>
</evidence>
<dbReference type="Proteomes" id="UP001159363">
    <property type="component" value="Chromosome 7"/>
</dbReference>
<proteinExistence type="predicted"/>
<evidence type="ECO:0000313" key="3">
    <source>
        <dbReference type="Proteomes" id="UP001159363"/>
    </source>
</evidence>
<feature type="region of interest" description="Disordered" evidence="1">
    <location>
        <begin position="289"/>
        <end position="312"/>
    </location>
</feature>
<feature type="compositionally biased region" description="Low complexity" evidence="1">
    <location>
        <begin position="299"/>
        <end position="308"/>
    </location>
</feature>
<name>A0ABQ9GX36_9NEOP</name>
<dbReference type="EMBL" id="JARBHB010000008">
    <property type="protein sequence ID" value="KAJ8876582.1"/>
    <property type="molecule type" value="Genomic_DNA"/>
</dbReference>
<comment type="caution">
    <text evidence="2">The sequence shown here is derived from an EMBL/GenBank/DDBJ whole genome shotgun (WGS) entry which is preliminary data.</text>
</comment>
<gene>
    <name evidence="2" type="ORF">PR048_021027</name>
</gene>
<protein>
    <submittedName>
        <fullName evidence="2">Uncharacterized protein</fullName>
    </submittedName>
</protein>
<evidence type="ECO:0000313" key="2">
    <source>
        <dbReference type="EMBL" id="KAJ8876582.1"/>
    </source>
</evidence>
<sequence length="362" mass="39156">MHTLLGISSVYIRQRMLNLTCCKNSLMRIIQIGPKFAPGFWQPNITFIGMVMKSTPNLPLIAVVCRVLVRRVSALASVMGMTSQDHSSMTKVVSLGLDDKRFIEMDELSLHSDTACGGRVLVVPAPHPASDLSPQTTSHVTGWVVIPDTPLVTCVLSPPPPPQCQRNSPGVAPWTRCHSHQDPQVLSPITDADCVADSYRSLLHSFRPTKSWPVFFFLRAAGGVVLLGCVPPPPPHHPSCSAPEAGELVRAIHERKSVRGGGSEREVSARLRSEGECRSTHVTRVEGDVSRCHARSTRPHAGLRPARAAPRRLHPALPARAFTNLTASSIAESRSERAAGGKVCAPVECDSEVPDDAGNSRR</sequence>
<organism evidence="2 3">
    <name type="scientific">Dryococelus australis</name>
    <dbReference type="NCBI Taxonomy" id="614101"/>
    <lineage>
        <taxon>Eukaryota</taxon>
        <taxon>Metazoa</taxon>
        <taxon>Ecdysozoa</taxon>
        <taxon>Arthropoda</taxon>
        <taxon>Hexapoda</taxon>
        <taxon>Insecta</taxon>
        <taxon>Pterygota</taxon>
        <taxon>Neoptera</taxon>
        <taxon>Polyneoptera</taxon>
        <taxon>Phasmatodea</taxon>
        <taxon>Verophasmatodea</taxon>
        <taxon>Anareolatae</taxon>
        <taxon>Phasmatidae</taxon>
        <taxon>Eurycanthinae</taxon>
        <taxon>Dryococelus</taxon>
    </lineage>
</organism>
<feature type="region of interest" description="Disordered" evidence="1">
    <location>
        <begin position="332"/>
        <end position="362"/>
    </location>
</feature>